<dbReference type="AlphaFoldDB" id="A0A6H2Y5C7"/>
<name>A0A6H2Y5C7_SALEB</name>
<evidence type="ECO:0000313" key="3">
    <source>
        <dbReference type="EMBL" id="ECW2471710.1"/>
    </source>
</evidence>
<accession>A0A6H2Y5C7</accession>
<protein>
    <recommendedName>
        <fullName evidence="2">Fimbrial-type adhesion domain-containing protein</fullName>
    </recommendedName>
</protein>
<dbReference type="InterPro" id="IPR008966">
    <property type="entry name" value="Adhesion_dom_sf"/>
</dbReference>
<dbReference type="InterPro" id="IPR036937">
    <property type="entry name" value="Adhesion_dom_fimbrial_sf"/>
</dbReference>
<dbReference type="InterPro" id="IPR000259">
    <property type="entry name" value="Adhesion_dom_fimbrial"/>
</dbReference>
<feature type="domain" description="Fimbrial-type adhesion" evidence="2">
    <location>
        <begin position="214"/>
        <end position="384"/>
    </location>
</feature>
<reference evidence="3" key="1">
    <citation type="submission" date="2019-02" db="EMBL/GenBank/DDBJ databases">
        <authorList>
            <person name="Ashton P.M."/>
            <person name="Dallman T."/>
            <person name="Nair S."/>
            <person name="De Pinna E."/>
            <person name="Peters T."/>
            <person name="Grant K."/>
        </authorList>
    </citation>
    <scope>NUCLEOTIDE SEQUENCE [LARGE SCALE GENOMIC DNA]</scope>
    <source>
        <strain evidence="3">367309</strain>
    </source>
</reference>
<dbReference type="Proteomes" id="UP000839733">
    <property type="component" value="Unassembled WGS sequence"/>
</dbReference>
<keyword evidence="1" id="KW-0812">Transmembrane</keyword>
<dbReference type="GO" id="GO:0007155">
    <property type="term" value="P:cell adhesion"/>
    <property type="evidence" value="ECO:0007669"/>
    <property type="project" value="InterPro"/>
</dbReference>
<proteinExistence type="predicted"/>
<gene>
    <name evidence="3" type="ORF">EZX71_28060</name>
</gene>
<keyword evidence="1" id="KW-0472">Membrane</keyword>
<evidence type="ECO:0000256" key="1">
    <source>
        <dbReference type="SAM" id="Phobius"/>
    </source>
</evidence>
<dbReference type="EMBL" id="AAKVUB010000082">
    <property type="protein sequence ID" value="ECW2471710.1"/>
    <property type="molecule type" value="Genomic_DNA"/>
</dbReference>
<evidence type="ECO:0000259" key="2">
    <source>
        <dbReference type="Pfam" id="PF00419"/>
    </source>
</evidence>
<sequence>MHGKIRRCDGGYTLCRLFRTGLWFSCLALLFFAVLPEFAGAEETTQVECTDWNGQKTSVNINLPPSVSFSPGVTPDLNKPLYTSPEYSINYKCTNKPDNNGQVSITRLGDFSPLTSALSGAGIQLKFLIRDSSDNQNVLWNPIGSDDHTSIGTSYTSTTGKRTVYITVQLYLASQPKTGFYAVPSLTSFKLVPYNGSFNGFFLTTPSTRIQYVPTCFVKTSLNTNKVDFGPVLTSDIVASPPRPRTFTVEASANSVCDPENTLRKQYNVTTTAGRKYSFYLNLPLKVTFSIASGGTPSSDNSSIILKNENDEDNGLQLKISDPFGNYVTFGDVLQPENHPANQLGEFNQGTFTVNKEYTATLSSTGKPVKTGKYNAQITVKVSYY</sequence>
<comment type="caution">
    <text evidence="3">The sequence shown here is derived from an EMBL/GenBank/DDBJ whole genome shotgun (WGS) entry which is preliminary data.</text>
</comment>
<feature type="transmembrane region" description="Helical" evidence="1">
    <location>
        <begin position="21"/>
        <end position="39"/>
    </location>
</feature>
<dbReference type="SUPFAM" id="SSF49401">
    <property type="entry name" value="Bacterial adhesins"/>
    <property type="match status" value="1"/>
</dbReference>
<dbReference type="Pfam" id="PF00419">
    <property type="entry name" value="Fimbrial"/>
    <property type="match status" value="1"/>
</dbReference>
<organism evidence="3">
    <name type="scientific">Salmonella enterica subsp. enterica serovar Java</name>
    <dbReference type="NCBI Taxonomy" id="224729"/>
    <lineage>
        <taxon>Bacteria</taxon>
        <taxon>Pseudomonadati</taxon>
        <taxon>Pseudomonadota</taxon>
        <taxon>Gammaproteobacteria</taxon>
        <taxon>Enterobacterales</taxon>
        <taxon>Enterobacteriaceae</taxon>
        <taxon>Salmonella</taxon>
    </lineage>
</organism>
<dbReference type="GO" id="GO:0009289">
    <property type="term" value="C:pilus"/>
    <property type="evidence" value="ECO:0007669"/>
    <property type="project" value="InterPro"/>
</dbReference>
<dbReference type="Gene3D" id="2.60.40.1090">
    <property type="entry name" value="Fimbrial-type adhesion domain"/>
    <property type="match status" value="1"/>
</dbReference>
<keyword evidence="1" id="KW-1133">Transmembrane helix</keyword>